<reference evidence="1 2" key="1">
    <citation type="submission" date="2018-12" db="EMBL/GenBank/DDBJ databases">
        <authorList>
            <consortium name="Pathogen Informatics"/>
        </authorList>
    </citation>
    <scope>NUCLEOTIDE SEQUENCE [LARGE SCALE GENOMIC DNA]</scope>
    <source>
        <strain evidence="1 2">NCTC13652</strain>
    </source>
</reference>
<proteinExistence type="predicted"/>
<accession>A0A448NY96</accession>
<evidence type="ECO:0000313" key="1">
    <source>
        <dbReference type="EMBL" id="VEI02875.1"/>
    </source>
</evidence>
<protein>
    <submittedName>
        <fullName evidence="1">Uncharacterized protein</fullName>
    </submittedName>
</protein>
<gene>
    <name evidence="1" type="ORF">NCTC13652_01068</name>
</gene>
<name>A0A448NY96_9ACTN</name>
<evidence type="ECO:0000313" key="2">
    <source>
        <dbReference type="Proteomes" id="UP000277858"/>
    </source>
</evidence>
<dbReference type="AlphaFoldDB" id="A0A448NY96"/>
<sequence length="69" mass="7359">MKSKGDQVVLDFNLWCKNGKKFGDKGSFVASSGSTHSYVFQVGSQGKCQGVLRAGKNGSVIASTPYLTR</sequence>
<dbReference type="Proteomes" id="UP000277858">
    <property type="component" value="Chromosome"/>
</dbReference>
<dbReference type="EMBL" id="LR134473">
    <property type="protein sequence ID" value="VEI02875.1"/>
    <property type="molecule type" value="Genomic_DNA"/>
</dbReference>
<keyword evidence="2" id="KW-1185">Reference proteome</keyword>
<organism evidence="1 2">
    <name type="scientific">Acidipropionibacterium jensenii</name>
    <dbReference type="NCBI Taxonomy" id="1749"/>
    <lineage>
        <taxon>Bacteria</taxon>
        <taxon>Bacillati</taxon>
        <taxon>Actinomycetota</taxon>
        <taxon>Actinomycetes</taxon>
        <taxon>Propionibacteriales</taxon>
        <taxon>Propionibacteriaceae</taxon>
        <taxon>Acidipropionibacterium</taxon>
    </lineage>
</organism>